<evidence type="ECO:0000313" key="2">
    <source>
        <dbReference type="EMBL" id="KPQ42325.1"/>
    </source>
</evidence>
<dbReference type="AlphaFoldDB" id="A0A0P7ZCF0"/>
<evidence type="ECO:0000259" key="1">
    <source>
        <dbReference type="SMART" id="SM00849"/>
    </source>
</evidence>
<dbReference type="Proteomes" id="UP000050360">
    <property type="component" value="Unassembled WGS sequence"/>
</dbReference>
<organism evidence="2 3">
    <name type="scientific">Candidatus Methanoperedens nitratireducens</name>
    <dbReference type="NCBI Taxonomy" id="1392998"/>
    <lineage>
        <taxon>Archaea</taxon>
        <taxon>Methanobacteriati</taxon>
        <taxon>Methanobacteriota</taxon>
        <taxon>Stenosarchaea group</taxon>
        <taxon>Methanomicrobia</taxon>
        <taxon>Methanosarcinales</taxon>
        <taxon>ANME-2 cluster</taxon>
        <taxon>Candidatus Methanoperedentaceae</taxon>
        <taxon>Candidatus Methanoperedens</taxon>
    </lineage>
</organism>
<protein>
    <submittedName>
        <fullName evidence="2">Metallo-beta-lactamase</fullName>
    </submittedName>
</protein>
<dbReference type="Gene3D" id="3.60.15.10">
    <property type="entry name" value="Ribonuclease Z/Hydroxyacylglutathione hydrolase-like"/>
    <property type="match status" value="2"/>
</dbReference>
<feature type="domain" description="Metallo-beta-lactamase" evidence="1">
    <location>
        <begin position="14"/>
        <end position="174"/>
    </location>
</feature>
<dbReference type="PANTHER" id="PTHR23131">
    <property type="entry name" value="ENDORIBONUCLEASE LACTB2"/>
    <property type="match status" value="1"/>
</dbReference>
<comment type="caution">
    <text evidence="2">The sequence shown here is derived from an EMBL/GenBank/DDBJ whole genome shotgun (WGS) entry which is preliminary data.</text>
</comment>
<proteinExistence type="predicted"/>
<feature type="non-terminal residue" evidence="2">
    <location>
        <position position="180"/>
    </location>
</feature>
<dbReference type="PANTHER" id="PTHR23131:SF0">
    <property type="entry name" value="ENDORIBONUCLEASE LACTB2"/>
    <property type="match status" value="1"/>
</dbReference>
<dbReference type="SUPFAM" id="SSF56281">
    <property type="entry name" value="Metallo-hydrolase/oxidoreductase"/>
    <property type="match status" value="1"/>
</dbReference>
<dbReference type="EMBL" id="LKCM01000240">
    <property type="protein sequence ID" value="KPQ42325.1"/>
    <property type="molecule type" value="Genomic_DNA"/>
</dbReference>
<dbReference type="InterPro" id="IPR050662">
    <property type="entry name" value="Sec-metab_biosynth-thioest"/>
</dbReference>
<accession>A0A0P7ZCF0</accession>
<dbReference type="InterPro" id="IPR036866">
    <property type="entry name" value="RibonucZ/Hydroxyglut_hydro"/>
</dbReference>
<name>A0A0P7ZCF0_9EURY</name>
<sequence length="180" mass="20293">MKIQNLSSSSKMYTSNVYLISGTLNALSDVNTLIDVGRDLAIIPIINNASTGMGKKRVDQVILTHSHYDHASLLPQIREIFNPKVYAFSPFLRGVDHLLKDGEMLRLGDRMFEIIYSPGHSNDSICLYCEEDKVLFVGDMNIQILSTDGTYEEGFVKALEKISRMDVKRIYFGHGDPIFN</sequence>
<dbReference type="SMART" id="SM00849">
    <property type="entry name" value="Lactamase_B"/>
    <property type="match status" value="1"/>
</dbReference>
<dbReference type="Pfam" id="PF00753">
    <property type="entry name" value="Lactamase_B"/>
    <property type="match status" value="1"/>
</dbReference>
<dbReference type="InterPro" id="IPR001279">
    <property type="entry name" value="Metallo-B-lactamas"/>
</dbReference>
<reference evidence="2 3" key="1">
    <citation type="submission" date="2015-09" db="EMBL/GenBank/DDBJ databases">
        <title>A metagenomics-based metabolic model of nitrate-dependent anaerobic oxidation of methane by Methanoperedens-like archaea.</title>
        <authorList>
            <person name="Arshad A."/>
            <person name="Speth D.R."/>
            <person name="De Graaf R.M."/>
            <person name="Op Den Camp H.J."/>
            <person name="Jetten M.S."/>
            <person name="Welte C.U."/>
        </authorList>
    </citation>
    <scope>NUCLEOTIDE SEQUENCE [LARGE SCALE GENOMIC DNA]</scope>
</reference>
<gene>
    <name evidence="2" type="ORF">MPEBLZ_03124</name>
</gene>
<evidence type="ECO:0000313" key="3">
    <source>
        <dbReference type="Proteomes" id="UP000050360"/>
    </source>
</evidence>